<dbReference type="Gene3D" id="3.40.50.10140">
    <property type="entry name" value="Toll/interleukin-1 receptor homology (TIR) domain"/>
    <property type="match status" value="1"/>
</dbReference>
<dbReference type="PROSITE" id="PS51354">
    <property type="entry name" value="GLUTAREDOXIN_2"/>
    <property type="match status" value="1"/>
</dbReference>
<dbReference type="EMBL" id="CM007379">
    <property type="protein sequence ID" value="OIV92471.1"/>
    <property type="molecule type" value="Genomic_DNA"/>
</dbReference>
<evidence type="ECO:0000256" key="1">
    <source>
        <dbReference type="ARBA" id="ARBA00011982"/>
    </source>
</evidence>
<dbReference type="FunFam" id="3.40.50.10140:FF:000007">
    <property type="entry name" value="Disease resistance protein (TIR-NBS-LRR class)"/>
    <property type="match status" value="1"/>
</dbReference>
<sequence length="306" mass="35275">MAPSSSSTTLPYGLKYHVFISFRGPDTRRNFAGHLYYALHSEEIKVFFDDEELQKGEEINSALDKAIQESWIALVVFSINYASSRWCLEELAKVMEYSKDKNMLVLPVFYKVNPSDLRHEKGNYAEALAKHECRFEKWKIDRWRLALHKAAELSGWHLSDQMYEHKVIGEIVDYVSKRISSLHGDDDKSIDQHDTIWRGEKIEMFLLPGTEDRIVVYFTSLRGIRKTHEDCSKVRMILNNLGVSVDERDINLNASYRNELQNALGKINVSLPQVFIRGKYVGNADIMEKLNESGVLEKLLKVVGGR</sequence>
<dbReference type="EC" id="3.2.2.6" evidence="1"/>
<dbReference type="InterPro" id="IPR000157">
    <property type="entry name" value="TIR_dom"/>
</dbReference>
<dbReference type="Gene3D" id="3.40.30.10">
    <property type="entry name" value="Glutaredoxin"/>
    <property type="match status" value="1"/>
</dbReference>
<evidence type="ECO:0000259" key="5">
    <source>
        <dbReference type="PROSITE" id="PS50104"/>
    </source>
</evidence>
<protein>
    <recommendedName>
        <fullName evidence="1">ADP-ribosyl cyclase/cyclic ADP-ribose hydrolase</fullName>
        <ecNumber evidence="1">3.2.2.6</ecNumber>
    </recommendedName>
</protein>
<dbReference type="InterPro" id="IPR035897">
    <property type="entry name" value="Toll_tir_struct_dom_sf"/>
</dbReference>
<keyword evidence="3" id="KW-0520">NAD</keyword>
<reference evidence="6 7" key="1">
    <citation type="journal article" date="2017" name="Plant Biotechnol. J.">
        <title>A comprehensive draft genome sequence for lupin (Lupinus angustifolius), an emerging health food: insights into plant-microbe interactions and legume evolution.</title>
        <authorList>
            <person name="Hane J.K."/>
            <person name="Ming Y."/>
            <person name="Kamphuis L.G."/>
            <person name="Nelson M.N."/>
            <person name="Garg G."/>
            <person name="Atkins C.A."/>
            <person name="Bayer P.E."/>
            <person name="Bravo A."/>
            <person name="Bringans S."/>
            <person name="Cannon S."/>
            <person name="Edwards D."/>
            <person name="Foley R."/>
            <person name="Gao L.L."/>
            <person name="Harrison M.J."/>
            <person name="Huang W."/>
            <person name="Hurgobin B."/>
            <person name="Li S."/>
            <person name="Liu C.W."/>
            <person name="McGrath A."/>
            <person name="Morahan G."/>
            <person name="Murray J."/>
            <person name="Weller J."/>
            <person name="Jian J."/>
            <person name="Singh K.B."/>
        </authorList>
    </citation>
    <scope>NUCLEOTIDE SEQUENCE [LARGE SCALE GENOMIC DNA]</scope>
    <source>
        <strain evidence="7">cv. Tanjil</strain>
        <tissue evidence="6">Whole plant</tissue>
    </source>
</reference>
<dbReference type="GO" id="GO:0061809">
    <property type="term" value="F:NAD+ nucleosidase activity, cyclic ADP-ribose generating"/>
    <property type="evidence" value="ECO:0007669"/>
    <property type="project" value="UniProtKB-EC"/>
</dbReference>
<gene>
    <name evidence="6" type="ORF">TanjilG_02234</name>
</gene>
<evidence type="ECO:0000256" key="2">
    <source>
        <dbReference type="ARBA" id="ARBA00022801"/>
    </source>
</evidence>
<accession>A0A4P1QQE5</accession>
<dbReference type="AlphaFoldDB" id="A0A4P1QQE5"/>
<organism evidence="6 7">
    <name type="scientific">Lupinus angustifolius</name>
    <name type="common">Narrow-leaved blue lupine</name>
    <dbReference type="NCBI Taxonomy" id="3871"/>
    <lineage>
        <taxon>Eukaryota</taxon>
        <taxon>Viridiplantae</taxon>
        <taxon>Streptophyta</taxon>
        <taxon>Embryophyta</taxon>
        <taxon>Tracheophyta</taxon>
        <taxon>Spermatophyta</taxon>
        <taxon>Magnoliopsida</taxon>
        <taxon>eudicotyledons</taxon>
        <taxon>Gunneridae</taxon>
        <taxon>Pentapetalae</taxon>
        <taxon>rosids</taxon>
        <taxon>fabids</taxon>
        <taxon>Fabales</taxon>
        <taxon>Fabaceae</taxon>
        <taxon>Papilionoideae</taxon>
        <taxon>50 kb inversion clade</taxon>
        <taxon>genistoids sensu lato</taxon>
        <taxon>core genistoids</taxon>
        <taxon>Genisteae</taxon>
        <taxon>Lupinus</taxon>
    </lineage>
</organism>
<dbReference type="SUPFAM" id="SSF52833">
    <property type="entry name" value="Thioredoxin-like"/>
    <property type="match status" value="1"/>
</dbReference>
<dbReference type="SMART" id="SM00255">
    <property type="entry name" value="TIR"/>
    <property type="match status" value="1"/>
</dbReference>
<dbReference type="PANTHER" id="PTHR32009:SF39">
    <property type="entry name" value="TIR DOMAIN-CONTAINING PROTEIN"/>
    <property type="match status" value="1"/>
</dbReference>
<dbReference type="PROSITE" id="PS50104">
    <property type="entry name" value="TIR"/>
    <property type="match status" value="1"/>
</dbReference>
<dbReference type="InterPro" id="IPR036249">
    <property type="entry name" value="Thioredoxin-like_sf"/>
</dbReference>
<dbReference type="Pfam" id="PF00462">
    <property type="entry name" value="Glutaredoxin"/>
    <property type="match status" value="1"/>
</dbReference>
<dbReference type="GO" id="GO:0007165">
    <property type="term" value="P:signal transduction"/>
    <property type="evidence" value="ECO:0007669"/>
    <property type="project" value="InterPro"/>
</dbReference>
<proteinExistence type="predicted"/>
<evidence type="ECO:0000313" key="7">
    <source>
        <dbReference type="Proteomes" id="UP000188354"/>
    </source>
</evidence>
<comment type="catalytic activity">
    <reaction evidence="4">
        <text>NAD(+) + H2O = ADP-D-ribose + nicotinamide + H(+)</text>
        <dbReference type="Rhea" id="RHEA:16301"/>
        <dbReference type="ChEBI" id="CHEBI:15377"/>
        <dbReference type="ChEBI" id="CHEBI:15378"/>
        <dbReference type="ChEBI" id="CHEBI:17154"/>
        <dbReference type="ChEBI" id="CHEBI:57540"/>
        <dbReference type="ChEBI" id="CHEBI:57967"/>
        <dbReference type="EC" id="3.2.2.6"/>
    </reaction>
    <physiologicalReaction direction="left-to-right" evidence="4">
        <dbReference type="Rhea" id="RHEA:16302"/>
    </physiologicalReaction>
</comment>
<dbReference type="Proteomes" id="UP000188354">
    <property type="component" value="Chromosome LG19"/>
</dbReference>
<dbReference type="SUPFAM" id="SSF52200">
    <property type="entry name" value="Toll/Interleukin receptor TIR domain"/>
    <property type="match status" value="1"/>
</dbReference>
<dbReference type="PANTHER" id="PTHR32009">
    <property type="entry name" value="TMV RESISTANCE PROTEIN N-LIKE"/>
    <property type="match status" value="1"/>
</dbReference>
<feature type="domain" description="TIR" evidence="5">
    <location>
        <begin position="14"/>
        <end position="179"/>
    </location>
</feature>
<evidence type="ECO:0000313" key="6">
    <source>
        <dbReference type="EMBL" id="OIV92471.1"/>
    </source>
</evidence>
<evidence type="ECO:0000256" key="3">
    <source>
        <dbReference type="ARBA" id="ARBA00023027"/>
    </source>
</evidence>
<evidence type="ECO:0000256" key="4">
    <source>
        <dbReference type="ARBA" id="ARBA00047304"/>
    </source>
</evidence>
<dbReference type="Pfam" id="PF01582">
    <property type="entry name" value="TIR"/>
    <property type="match status" value="1"/>
</dbReference>
<dbReference type="InterPro" id="IPR002109">
    <property type="entry name" value="Glutaredoxin"/>
</dbReference>
<name>A0A4P1QQE5_LUPAN</name>
<keyword evidence="7" id="KW-1185">Reference proteome</keyword>
<keyword evidence="2" id="KW-0378">Hydrolase</keyword>
<dbReference type="Gramene" id="OIV92471">
    <property type="protein sequence ID" value="OIV92471"/>
    <property type="gene ID" value="TanjilG_02234"/>
</dbReference>